<sequence length="409" mass="45178">MMNFSRPPAPQTRVPSASPAASASNASQPAPDCPGNSKYIPPAIDAVAGESEVCKLPADEQTQPAAELHDIFAPLSQPFPMPVFDLVDGTMFATLSEPFSTPDFDYVDDMSEDEAPPESRTQHQPTPRRSSRASQPGNMAGRDAPAQDSPPRVEKRRYYSYALSDADKASLNDHQNRRKWTLKDVVAYQQSRTELILGEPGRLRNEQMAAVMEGWRMADEMLRQSETVGWLSPVYAFKTATTRPAPLIRTASYTQTQVRQRQSMASKSANDLRSFTAPMPTSSLTPIPMPHGSIDPPPSPSRPFFNPHKRYFSTGNGDYSSPKPRPRHPPMHLESSSSAGTETSRLRSPLSYEHKANITFDTMLAPHKNGVGEVFRGSKNALAEGEAPRRGMRKIKSIDAITEQLRKPM</sequence>
<feature type="compositionally biased region" description="Polar residues" evidence="1">
    <location>
        <begin position="334"/>
        <end position="343"/>
    </location>
</feature>
<feature type="compositionally biased region" description="Acidic residues" evidence="1">
    <location>
        <begin position="105"/>
        <end position="116"/>
    </location>
</feature>
<protein>
    <submittedName>
        <fullName evidence="2">Uncharacterized protein</fullName>
    </submittedName>
</protein>
<feature type="compositionally biased region" description="Low complexity" evidence="1">
    <location>
        <begin position="15"/>
        <end position="30"/>
    </location>
</feature>
<feature type="region of interest" description="Disordered" evidence="1">
    <location>
        <begin position="1"/>
        <end position="42"/>
    </location>
</feature>
<organism evidence="2 3">
    <name type="scientific">Byssothecium circinans</name>
    <dbReference type="NCBI Taxonomy" id="147558"/>
    <lineage>
        <taxon>Eukaryota</taxon>
        <taxon>Fungi</taxon>
        <taxon>Dikarya</taxon>
        <taxon>Ascomycota</taxon>
        <taxon>Pezizomycotina</taxon>
        <taxon>Dothideomycetes</taxon>
        <taxon>Pleosporomycetidae</taxon>
        <taxon>Pleosporales</taxon>
        <taxon>Massarineae</taxon>
        <taxon>Massarinaceae</taxon>
        <taxon>Byssothecium</taxon>
    </lineage>
</organism>
<accession>A0A6A5TEL6</accession>
<dbReference type="OrthoDB" id="3769170at2759"/>
<gene>
    <name evidence="2" type="ORF">CC80DRAFT_539191</name>
</gene>
<feature type="compositionally biased region" description="Polar residues" evidence="1">
    <location>
        <begin position="122"/>
        <end position="137"/>
    </location>
</feature>
<dbReference type="EMBL" id="ML977020">
    <property type="protein sequence ID" value="KAF1951051.1"/>
    <property type="molecule type" value="Genomic_DNA"/>
</dbReference>
<name>A0A6A5TEL6_9PLEO</name>
<keyword evidence="3" id="KW-1185">Reference proteome</keyword>
<evidence type="ECO:0000313" key="2">
    <source>
        <dbReference type="EMBL" id="KAF1951051.1"/>
    </source>
</evidence>
<feature type="compositionally biased region" description="Polar residues" evidence="1">
    <location>
        <begin position="258"/>
        <end position="285"/>
    </location>
</feature>
<feature type="region of interest" description="Disordered" evidence="1">
    <location>
        <begin position="101"/>
        <end position="153"/>
    </location>
</feature>
<dbReference type="AlphaFoldDB" id="A0A6A5TEL6"/>
<evidence type="ECO:0000256" key="1">
    <source>
        <dbReference type="SAM" id="MobiDB-lite"/>
    </source>
</evidence>
<dbReference type="Proteomes" id="UP000800035">
    <property type="component" value="Unassembled WGS sequence"/>
</dbReference>
<feature type="region of interest" description="Disordered" evidence="1">
    <location>
        <begin position="258"/>
        <end position="347"/>
    </location>
</feature>
<proteinExistence type="predicted"/>
<reference evidence="2" key="1">
    <citation type="journal article" date="2020" name="Stud. Mycol.">
        <title>101 Dothideomycetes genomes: a test case for predicting lifestyles and emergence of pathogens.</title>
        <authorList>
            <person name="Haridas S."/>
            <person name="Albert R."/>
            <person name="Binder M."/>
            <person name="Bloem J."/>
            <person name="Labutti K."/>
            <person name="Salamov A."/>
            <person name="Andreopoulos B."/>
            <person name="Baker S."/>
            <person name="Barry K."/>
            <person name="Bills G."/>
            <person name="Bluhm B."/>
            <person name="Cannon C."/>
            <person name="Castanera R."/>
            <person name="Culley D."/>
            <person name="Daum C."/>
            <person name="Ezra D."/>
            <person name="Gonzalez J."/>
            <person name="Henrissat B."/>
            <person name="Kuo A."/>
            <person name="Liang C."/>
            <person name="Lipzen A."/>
            <person name="Lutzoni F."/>
            <person name="Magnuson J."/>
            <person name="Mondo S."/>
            <person name="Nolan M."/>
            <person name="Ohm R."/>
            <person name="Pangilinan J."/>
            <person name="Park H.-J."/>
            <person name="Ramirez L."/>
            <person name="Alfaro M."/>
            <person name="Sun H."/>
            <person name="Tritt A."/>
            <person name="Yoshinaga Y."/>
            <person name="Zwiers L.-H."/>
            <person name="Turgeon B."/>
            <person name="Goodwin S."/>
            <person name="Spatafora J."/>
            <person name="Crous P."/>
            <person name="Grigoriev I."/>
        </authorList>
    </citation>
    <scope>NUCLEOTIDE SEQUENCE</scope>
    <source>
        <strain evidence="2">CBS 675.92</strain>
    </source>
</reference>
<evidence type="ECO:0000313" key="3">
    <source>
        <dbReference type="Proteomes" id="UP000800035"/>
    </source>
</evidence>